<reference evidence="1" key="1">
    <citation type="submission" date="2022-01" db="EMBL/GenBank/DDBJ databases">
        <title>Comparative genomics reveals a dynamic genome evolution in the ectomycorrhizal milk-cap (Lactarius) mushrooms.</title>
        <authorList>
            <consortium name="DOE Joint Genome Institute"/>
            <person name="Lebreton A."/>
            <person name="Tang N."/>
            <person name="Kuo A."/>
            <person name="LaButti K."/>
            <person name="Drula E."/>
            <person name="Barry K."/>
            <person name="Clum A."/>
            <person name="Lipzen A."/>
            <person name="Mousain D."/>
            <person name="Ng V."/>
            <person name="Wang R."/>
            <person name="Wang X."/>
            <person name="Dai Y."/>
            <person name="Henrissat B."/>
            <person name="Grigoriev I.V."/>
            <person name="Guerin-Laguette A."/>
            <person name="Yu F."/>
            <person name="Martin F.M."/>
        </authorList>
    </citation>
    <scope>NUCLEOTIDE SEQUENCE</scope>
    <source>
        <strain evidence="1">QP</strain>
    </source>
</reference>
<dbReference type="Proteomes" id="UP001201163">
    <property type="component" value="Unassembled WGS sequence"/>
</dbReference>
<evidence type="ECO:0000313" key="2">
    <source>
        <dbReference type="Proteomes" id="UP001201163"/>
    </source>
</evidence>
<sequence>MPEPRAVVFFDKSPVLVNGELRVEFLSTIEVLPEEVILETFHFHKLACENLWPAFPIIVRNDTHFLGNWVNIIAALQQRDRVCEIDSDLRGPLSKEVSQILQESFPLLDRLVLYAWDGGGSIFPSTFLGGSAPRLRILHLGIFHPPVFELTRILSSASHLVDLRLQGVESAEFISPEALVAALSAATARLKTFYLVFHHDRGISYSIDPMNIPLPSSGCVVFSTFLRLTFHGPCNYLKDLLARITTPSLESMHIRLFEQPEPRFRVSQLLGRVELQSLPDRVEVRSGASGLYFLYSVRGATRRPTEDAGVPPLGTLCLVTSWAAPDDPDLPTNIPISF</sequence>
<comment type="caution">
    <text evidence="1">The sequence shown here is derived from an EMBL/GenBank/DDBJ whole genome shotgun (WGS) entry which is preliminary data.</text>
</comment>
<proteinExistence type="predicted"/>
<name>A0AAD4LIR3_9AGAM</name>
<protein>
    <submittedName>
        <fullName evidence="1">Uncharacterized protein</fullName>
    </submittedName>
</protein>
<dbReference type="EMBL" id="JAKELL010000022">
    <property type="protein sequence ID" value="KAH8992403.1"/>
    <property type="molecule type" value="Genomic_DNA"/>
</dbReference>
<keyword evidence="2" id="KW-1185">Reference proteome</keyword>
<organism evidence="1 2">
    <name type="scientific">Lactarius akahatsu</name>
    <dbReference type="NCBI Taxonomy" id="416441"/>
    <lineage>
        <taxon>Eukaryota</taxon>
        <taxon>Fungi</taxon>
        <taxon>Dikarya</taxon>
        <taxon>Basidiomycota</taxon>
        <taxon>Agaricomycotina</taxon>
        <taxon>Agaricomycetes</taxon>
        <taxon>Russulales</taxon>
        <taxon>Russulaceae</taxon>
        <taxon>Lactarius</taxon>
    </lineage>
</organism>
<accession>A0AAD4LIR3</accession>
<dbReference type="AlphaFoldDB" id="A0AAD4LIR3"/>
<gene>
    <name evidence="1" type="ORF">EDB92DRAFT_1987952</name>
</gene>
<evidence type="ECO:0000313" key="1">
    <source>
        <dbReference type="EMBL" id="KAH8992403.1"/>
    </source>
</evidence>